<name>A4S5U2_OSTLU</name>
<dbReference type="AlphaFoldDB" id="A4S5U2"/>
<dbReference type="Gramene" id="ABO98963">
    <property type="protein sequence ID" value="ABO98963"/>
    <property type="gene ID" value="OSTLU_17640"/>
</dbReference>
<dbReference type="EMBL" id="CP000592">
    <property type="protein sequence ID" value="ABO98963.1"/>
    <property type="molecule type" value="Genomic_DNA"/>
</dbReference>
<feature type="compositionally biased region" description="Low complexity" evidence="1">
    <location>
        <begin position="49"/>
        <end position="72"/>
    </location>
</feature>
<feature type="region of interest" description="Disordered" evidence="1">
    <location>
        <begin position="22"/>
        <end position="112"/>
    </location>
</feature>
<accession>A4S5U2</accession>
<feature type="region of interest" description="Disordered" evidence="1">
    <location>
        <begin position="159"/>
        <end position="180"/>
    </location>
</feature>
<organism evidence="2 3">
    <name type="scientific">Ostreococcus lucimarinus (strain CCE9901)</name>
    <dbReference type="NCBI Taxonomy" id="436017"/>
    <lineage>
        <taxon>Eukaryota</taxon>
        <taxon>Viridiplantae</taxon>
        <taxon>Chlorophyta</taxon>
        <taxon>Mamiellophyceae</taxon>
        <taxon>Mamiellales</taxon>
        <taxon>Bathycoccaceae</taxon>
        <taxon>Ostreococcus</taxon>
    </lineage>
</organism>
<evidence type="ECO:0000313" key="2">
    <source>
        <dbReference type="EMBL" id="ABO98963.1"/>
    </source>
</evidence>
<feature type="compositionally biased region" description="Acidic residues" evidence="1">
    <location>
        <begin position="92"/>
        <end position="101"/>
    </location>
</feature>
<protein>
    <submittedName>
        <fullName evidence="2">Uncharacterized protein</fullName>
    </submittedName>
</protein>
<dbReference type="HOGENOM" id="CLU_1542137_0_0_1"/>
<keyword evidence="3" id="KW-1185">Reference proteome</keyword>
<gene>
    <name evidence="2" type="ORF">OSTLU_17640</name>
</gene>
<sequence>MLASVAPARASRVAIVARVDARRRRCAAPRGRIVAAKRDDDADGASSAPKGFPLKGSSSPGGSRGPGAAPLRMETTEQRKFGYGGDGQPPRDDDDDEEAWDDGWNPGDEGQPSAWGLVILLVIGSWALWEYKRPGGSLNPETKRRKQRARYERAFKAKYGYLPGERPPSTGATGSISGLD</sequence>
<evidence type="ECO:0000313" key="3">
    <source>
        <dbReference type="Proteomes" id="UP000001568"/>
    </source>
</evidence>
<feature type="compositionally biased region" description="Polar residues" evidence="1">
    <location>
        <begin position="170"/>
        <end position="180"/>
    </location>
</feature>
<proteinExistence type="predicted"/>
<dbReference type="OrthoDB" id="10493909at2759"/>
<dbReference type="GeneID" id="5004869"/>
<reference evidence="2 3" key="1">
    <citation type="journal article" date="2007" name="Proc. Natl. Acad. Sci. U.S.A.">
        <title>The tiny eukaryote Ostreococcus provides genomic insights into the paradox of plankton speciation.</title>
        <authorList>
            <person name="Palenik B."/>
            <person name="Grimwood J."/>
            <person name="Aerts A."/>
            <person name="Rouze P."/>
            <person name="Salamov A."/>
            <person name="Putnam N."/>
            <person name="Dupont C."/>
            <person name="Jorgensen R."/>
            <person name="Derelle E."/>
            <person name="Rombauts S."/>
            <person name="Zhou K."/>
            <person name="Otillar R."/>
            <person name="Merchant S.S."/>
            <person name="Podell S."/>
            <person name="Gaasterland T."/>
            <person name="Napoli C."/>
            <person name="Gendler K."/>
            <person name="Manuell A."/>
            <person name="Tai V."/>
            <person name="Vallon O."/>
            <person name="Piganeau G."/>
            <person name="Jancek S."/>
            <person name="Heijde M."/>
            <person name="Jabbari K."/>
            <person name="Bowler C."/>
            <person name="Lohr M."/>
            <person name="Robbens S."/>
            <person name="Werner G."/>
            <person name="Dubchak I."/>
            <person name="Pazour G.J."/>
            <person name="Ren Q."/>
            <person name="Paulsen I."/>
            <person name="Delwiche C."/>
            <person name="Schmutz J."/>
            <person name="Rokhsar D."/>
            <person name="Van de Peer Y."/>
            <person name="Moreau H."/>
            <person name="Grigoriev I.V."/>
        </authorList>
    </citation>
    <scope>NUCLEOTIDE SEQUENCE [LARGE SCALE GENOMIC DNA]</scope>
    <source>
        <strain evidence="2 3">CCE9901</strain>
    </source>
</reference>
<dbReference type="RefSeq" id="XP_001420670.1">
    <property type="nucleotide sequence ID" value="XM_001420633.1"/>
</dbReference>
<dbReference type="Proteomes" id="UP000001568">
    <property type="component" value="Chromosome 12"/>
</dbReference>
<dbReference type="KEGG" id="olu:OSTLU_17640"/>
<evidence type="ECO:0000256" key="1">
    <source>
        <dbReference type="SAM" id="MobiDB-lite"/>
    </source>
</evidence>